<evidence type="ECO:0000313" key="1">
    <source>
        <dbReference type="EMBL" id="CAG7828068.1"/>
    </source>
</evidence>
<protein>
    <submittedName>
        <fullName evidence="1">Uncharacterized protein</fullName>
    </submittedName>
</protein>
<keyword evidence="2" id="KW-1185">Reference proteome</keyword>
<sequence length="36" mass="4259">MKDVDLKHLRYSLMVKWLTPKCVAEKIVNGMLLQQE</sequence>
<organism evidence="1 2">
    <name type="scientific">Allacma fusca</name>
    <dbReference type="NCBI Taxonomy" id="39272"/>
    <lineage>
        <taxon>Eukaryota</taxon>
        <taxon>Metazoa</taxon>
        <taxon>Ecdysozoa</taxon>
        <taxon>Arthropoda</taxon>
        <taxon>Hexapoda</taxon>
        <taxon>Collembola</taxon>
        <taxon>Symphypleona</taxon>
        <taxon>Sminthuridae</taxon>
        <taxon>Allacma</taxon>
    </lineage>
</organism>
<gene>
    <name evidence="1" type="ORF">AFUS01_LOCUS38019</name>
</gene>
<evidence type="ECO:0000313" key="2">
    <source>
        <dbReference type="Proteomes" id="UP000708208"/>
    </source>
</evidence>
<feature type="non-terminal residue" evidence="1">
    <location>
        <position position="1"/>
    </location>
</feature>
<dbReference type="AlphaFoldDB" id="A0A8J2L8H5"/>
<dbReference type="Proteomes" id="UP000708208">
    <property type="component" value="Unassembled WGS sequence"/>
</dbReference>
<dbReference type="EMBL" id="CAJVCH010545993">
    <property type="protein sequence ID" value="CAG7828068.1"/>
    <property type="molecule type" value="Genomic_DNA"/>
</dbReference>
<name>A0A8J2L8H5_9HEXA</name>
<comment type="caution">
    <text evidence="1">The sequence shown here is derived from an EMBL/GenBank/DDBJ whole genome shotgun (WGS) entry which is preliminary data.</text>
</comment>
<accession>A0A8J2L8H5</accession>
<proteinExistence type="predicted"/>
<reference evidence="1" key="1">
    <citation type="submission" date="2021-06" db="EMBL/GenBank/DDBJ databases">
        <authorList>
            <person name="Hodson N. C."/>
            <person name="Mongue J. A."/>
            <person name="Jaron S. K."/>
        </authorList>
    </citation>
    <scope>NUCLEOTIDE SEQUENCE</scope>
</reference>